<gene>
    <name evidence="1" type="ORF">HJC23_001815</name>
</gene>
<reference evidence="1 2" key="1">
    <citation type="journal article" date="2020" name="G3 (Bethesda)">
        <title>Improved Reference Genome for Cyclotella cryptica CCMP332, a Model for Cell Wall Morphogenesis, Salinity Adaptation, and Lipid Production in Diatoms (Bacillariophyta).</title>
        <authorList>
            <person name="Roberts W.R."/>
            <person name="Downey K.M."/>
            <person name="Ruck E.C."/>
            <person name="Traller J.C."/>
            <person name="Alverson A.J."/>
        </authorList>
    </citation>
    <scope>NUCLEOTIDE SEQUENCE [LARGE SCALE GENOMIC DNA]</scope>
    <source>
        <strain evidence="1 2">CCMP332</strain>
    </source>
</reference>
<accession>A0ABD3PH57</accession>
<organism evidence="1 2">
    <name type="scientific">Cyclotella cryptica</name>
    <dbReference type="NCBI Taxonomy" id="29204"/>
    <lineage>
        <taxon>Eukaryota</taxon>
        <taxon>Sar</taxon>
        <taxon>Stramenopiles</taxon>
        <taxon>Ochrophyta</taxon>
        <taxon>Bacillariophyta</taxon>
        <taxon>Coscinodiscophyceae</taxon>
        <taxon>Thalassiosirophycidae</taxon>
        <taxon>Stephanodiscales</taxon>
        <taxon>Stephanodiscaceae</taxon>
        <taxon>Cyclotella</taxon>
    </lineage>
</organism>
<sequence length="194" mass="21940">MIYHDPPMTAMERHDVTPNKWTAAQTHNHLPAHYKKVIVVTDMTTKQPIAPSSKAPSTHCMQFLLETLSNDENSFHLRRAAFSLLKEILERSSDARAHLSNGSLLMDYIAMIQRVNVVKQEEAPSSNINGGVVDMSRNMFQQEELEIIHFLVERFGKFYPKFLVALRITGEISIGALPSSYCHPLPPVLGRGRM</sequence>
<dbReference type="EMBL" id="JABMIG020000175">
    <property type="protein sequence ID" value="KAL3787418.1"/>
    <property type="molecule type" value="Genomic_DNA"/>
</dbReference>
<evidence type="ECO:0000313" key="1">
    <source>
        <dbReference type="EMBL" id="KAL3787418.1"/>
    </source>
</evidence>
<keyword evidence="2" id="KW-1185">Reference proteome</keyword>
<comment type="caution">
    <text evidence="1">The sequence shown here is derived from an EMBL/GenBank/DDBJ whole genome shotgun (WGS) entry which is preliminary data.</text>
</comment>
<name>A0ABD3PH57_9STRA</name>
<evidence type="ECO:0000313" key="2">
    <source>
        <dbReference type="Proteomes" id="UP001516023"/>
    </source>
</evidence>
<dbReference type="AlphaFoldDB" id="A0ABD3PH57"/>
<protein>
    <submittedName>
        <fullName evidence="1">Uncharacterized protein</fullName>
    </submittedName>
</protein>
<proteinExistence type="predicted"/>
<dbReference type="Proteomes" id="UP001516023">
    <property type="component" value="Unassembled WGS sequence"/>
</dbReference>